<sequence>MHVAQLAPPTYNQVTKHNLPQLQPKIFELLKQAEFIALDAEFTGLGPKRKATTATDIQERYHNLCELAKSHALIAFGLSIFIKSVPSGSSLTSTKDTEGAAKVDEDLERSYLVHNFNFSMLSENDYTVSPNSMIFLAENGLDLNQWILEGIPYTGGDRLVNEGGRELEAYACIRLCYFLSFYASLPPKLSTFVADLSDMFPGGLFDTKYISDYITRERASFLAFLFRKYERYNIRAKDGIEPTAKQVYSTFDVQPRLVLPAVQGNREAVVPATKSGNSLVPYCEGYAFHGVCKMSMRCGLSHDLDLILDAEEQQQVKKRGKRKRRHGSTDSQGADGGENRASLEIESSSNATEAGNTNQSKDVAPKTNGQGLLDMPPIATVAPPAENVLQPGEKFHSAYFDAFMTGAVFSHQMDQHRPDDIEAQARNKLYLIGKSIPLMIEKSAFAKFSPEHERLRTL</sequence>
<dbReference type="GO" id="GO:0000175">
    <property type="term" value="F:3'-5'-RNA exonuclease activity"/>
    <property type="evidence" value="ECO:0007669"/>
    <property type="project" value="TreeGrafter"/>
</dbReference>
<dbReference type="AlphaFoldDB" id="A0A9P6SU51"/>
<dbReference type="InterPro" id="IPR006941">
    <property type="entry name" value="RNase_CAF1"/>
</dbReference>
<organism evidence="3 4">
    <name type="scientific">Modicella reniformis</name>
    <dbReference type="NCBI Taxonomy" id="1440133"/>
    <lineage>
        <taxon>Eukaryota</taxon>
        <taxon>Fungi</taxon>
        <taxon>Fungi incertae sedis</taxon>
        <taxon>Mucoromycota</taxon>
        <taxon>Mortierellomycotina</taxon>
        <taxon>Mortierellomycetes</taxon>
        <taxon>Mortierellales</taxon>
        <taxon>Mortierellaceae</taxon>
        <taxon>Modicella</taxon>
    </lineage>
</organism>
<gene>
    <name evidence="3" type="primary">TOE1</name>
    <name evidence="3" type="ORF">BGZ65_001678</name>
</gene>
<evidence type="ECO:0000313" key="4">
    <source>
        <dbReference type="Proteomes" id="UP000749646"/>
    </source>
</evidence>
<feature type="compositionally biased region" description="Basic residues" evidence="2">
    <location>
        <begin position="316"/>
        <end position="326"/>
    </location>
</feature>
<dbReference type="InterPro" id="IPR012337">
    <property type="entry name" value="RNaseH-like_sf"/>
</dbReference>
<feature type="region of interest" description="Disordered" evidence="2">
    <location>
        <begin position="315"/>
        <end position="378"/>
    </location>
</feature>
<dbReference type="OrthoDB" id="414075at2759"/>
<comment type="similarity">
    <text evidence="1">Belongs to the CAF1 family.</text>
</comment>
<dbReference type="SUPFAM" id="SSF53098">
    <property type="entry name" value="Ribonuclease H-like"/>
    <property type="match status" value="1"/>
</dbReference>
<feature type="compositionally biased region" description="Polar residues" evidence="2">
    <location>
        <begin position="345"/>
        <end position="361"/>
    </location>
</feature>
<dbReference type="Pfam" id="PF04857">
    <property type="entry name" value="CAF1"/>
    <property type="match status" value="2"/>
</dbReference>
<dbReference type="GO" id="GO:0034472">
    <property type="term" value="P:snRNA 3'-end processing"/>
    <property type="evidence" value="ECO:0007669"/>
    <property type="project" value="TreeGrafter"/>
</dbReference>
<evidence type="ECO:0000256" key="2">
    <source>
        <dbReference type="SAM" id="MobiDB-lite"/>
    </source>
</evidence>
<dbReference type="GO" id="GO:0015030">
    <property type="term" value="C:Cajal body"/>
    <property type="evidence" value="ECO:0007669"/>
    <property type="project" value="TreeGrafter"/>
</dbReference>
<dbReference type="InterPro" id="IPR036397">
    <property type="entry name" value="RNaseH_sf"/>
</dbReference>
<dbReference type="GO" id="GO:0017069">
    <property type="term" value="F:snRNA binding"/>
    <property type="evidence" value="ECO:0007669"/>
    <property type="project" value="TreeGrafter"/>
</dbReference>
<evidence type="ECO:0000313" key="3">
    <source>
        <dbReference type="EMBL" id="KAG0003466.1"/>
    </source>
</evidence>
<accession>A0A9P6SU51</accession>
<dbReference type="Proteomes" id="UP000749646">
    <property type="component" value="Unassembled WGS sequence"/>
</dbReference>
<protein>
    <submittedName>
        <fullName evidence="3">Target of EGR1, member 1 (Nuclear)</fullName>
    </submittedName>
</protein>
<dbReference type="Gene3D" id="3.30.420.10">
    <property type="entry name" value="Ribonuclease H-like superfamily/Ribonuclease H"/>
    <property type="match status" value="2"/>
</dbReference>
<dbReference type="InterPro" id="IPR051181">
    <property type="entry name" value="CAF1_poly(A)_ribonucleases"/>
</dbReference>
<name>A0A9P6SU51_9FUNG</name>
<dbReference type="PANTHER" id="PTHR15092:SF37">
    <property type="entry name" value="TARGET OF EGR1 PROTEIN 1"/>
    <property type="match status" value="1"/>
</dbReference>
<proteinExistence type="inferred from homology"/>
<dbReference type="PANTHER" id="PTHR15092">
    <property type="entry name" value="POLY A -SPECIFIC RIBONUCLEASE/TARGET OF EGR1, MEMBER 1"/>
    <property type="match status" value="1"/>
</dbReference>
<dbReference type="EMBL" id="JAAAHW010000348">
    <property type="protein sequence ID" value="KAG0003466.1"/>
    <property type="molecule type" value="Genomic_DNA"/>
</dbReference>
<keyword evidence="4" id="KW-1185">Reference proteome</keyword>
<comment type="caution">
    <text evidence="3">The sequence shown here is derived from an EMBL/GenBank/DDBJ whole genome shotgun (WGS) entry which is preliminary data.</text>
</comment>
<reference evidence="3" key="1">
    <citation type="journal article" date="2020" name="Fungal Divers.">
        <title>Resolving the Mortierellaceae phylogeny through synthesis of multi-gene phylogenetics and phylogenomics.</title>
        <authorList>
            <person name="Vandepol N."/>
            <person name="Liber J."/>
            <person name="Desiro A."/>
            <person name="Na H."/>
            <person name="Kennedy M."/>
            <person name="Barry K."/>
            <person name="Grigoriev I.V."/>
            <person name="Miller A.N."/>
            <person name="O'Donnell K."/>
            <person name="Stajich J.E."/>
            <person name="Bonito G."/>
        </authorList>
    </citation>
    <scope>NUCLEOTIDE SEQUENCE</scope>
    <source>
        <strain evidence="3">MES-2147</strain>
    </source>
</reference>
<evidence type="ECO:0000256" key="1">
    <source>
        <dbReference type="ARBA" id="ARBA00008372"/>
    </source>
</evidence>